<accession>A0AAV2NK93</accession>
<organism evidence="1 2">
    <name type="scientific">Lasius platythorax</name>
    <dbReference type="NCBI Taxonomy" id="488582"/>
    <lineage>
        <taxon>Eukaryota</taxon>
        <taxon>Metazoa</taxon>
        <taxon>Ecdysozoa</taxon>
        <taxon>Arthropoda</taxon>
        <taxon>Hexapoda</taxon>
        <taxon>Insecta</taxon>
        <taxon>Pterygota</taxon>
        <taxon>Neoptera</taxon>
        <taxon>Endopterygota</taxon>
        <taxon>Hymenoptera</taxon>
        <taxon>Apocrita</taxon>
        <taxon>Aculeata</taxon>
        <taxon>Formicoidea</taxon>
        <taxon>Formicidae</taxon>
        <taxon>Formicinae</taxon>
        <taxon>Lasius</taxon>
        <taxon>Lasius</taxon>
    </lineage>
</organism>
<evidence type="ECO:0000313" key="1">
    <source>
        <dbReference type="EMBL" id="CAL1680593.1"/>
    </source>
</evidence>
<protein>
    <submittedName>
        <fullName evidence="1">Uncharacterized protein</fullName>
    </submittedName>
</protein>
<name>A0AAV2NK93_9HYME</name>
<dbReference type="AlphaFoldDB" id="A0AAV2NK93"/>
<gene>
    <name evidence="1" type="ORF">LPLAT_LOCUS6589</name>
</gene>
<proteinExistence type="predicted"/>
<sequence>MSIASNVLILDLYTYSTLHYSVCDPKYRDKYLYQDLFDMLDGKFVYDEPETRIQNRIYYTTDHVVLPCDSANLADPFGVAVYTEPLAESDPKREEYPR</sequence>
<dbReference type="EMBL" id="OZ034825">
    <property type="protein sequence ID" value="CAL1680593.1"/>
    <property type="molecule type" value="Genomic_DNA"/>
</dbReference>
<keyword evidence="2" id="KW-1185">Reference proteome</keyword>
<reference evidence="1" key="1">
    <citation type="submission" date="2024-04" db="EMBL/GenBank/DDBJ databases">
        <authorList>
            <consortium name="Molecular Ecology Group"/>
        </authorList>
    </citation>
    <scope>NUCLEOTIDE SEQUENCE</scope>
</reference>
<evidence type="ECO:0000313" key="2">
    <source>
        <dbReference type="Proteomes" id="UP001497644"/>
    </source>
</evidence>
<dbReference type="Proteomes" id="UP001497644">
    <property type="component" value="Chromosome 2"/>
</dbReference>